<keyword evidence="9" id="KW-0326">Glycosidase</keyword>
<name>A0A5C1I5N7_9SPHI</name>
<evidence type="ECO:0000256" key="4">
    <source>
        <dbReference type="ARBA" id="ARBA00022801"/>
    </source>
</evidence>
<dbReference type="InterPro" id="IPR010979">
    <property type="entry name" value="Ribosomal_uS13-like_H2TH"/>
</dbReference>
<evidence type="ECO:0000313" key="12">
    <source>
        <dbReference type="Proteomes" id="UP000251402"/>
    </source>
</evidence>
<keyword evidence="5" id="KW-0238">DNA-binding</keyword>
<dbReference type="PROSITE" id="PS51068">
    <property type="entry name" value="FPG_CAT"/>
    <property type="match status" value="1"/>
</dbReference>
<dbReference type="SMART" id="SM01232">
    <property type="entry name" value="H2TH"/>
    <property type="match status" value="1"/>
</dbReference>
<comment type="similarity">
    <text evidence="2">Belongs to the FPG family.</text>
</comment>
<dbReference type="KEGG" id="mrub:DEO27_021110"/>
<dbReference type="GO" id="GO:0016829">
    <property type="term" value="F:lyase activity"/>
    <property type="evidence" value="ECO:0007669"/>
    <property type="project" value="UniProtKB-KW"/>
</dbReference>
<dbReference type="SUPFAM" id="SSF81624">
    <property type="entry name" value="N-terminal domain of MutM-like DNA repair proteins"/>
    <property type="match status" value="1"/>
</dbReference>
<dbReference type="GO" id="GO:0034039">
    <property type="term" value="F:8-oxo-7,8-dihydroguanine DNA N-glycosylase activity"/>
    <property type="evidence" value="ECO:0007669"/>
    <property type="project" value="TreeGrafter"/>
</dbReference>
<dbReference type="SMART" id="SM00898">
    <property type="entry name" value="Fapy_DNA_glyco"/>
    <property type="match status" value="1"/>
</dbReference>
<evidence type="ECO:0000256" key="9">
    <source>
        <dbReference type="ARBA" id="ARBA00023295"/>
    </source>
</evidence>
<dbReference type="Gene3D" id="3.20.190.10">
    <property type="entry name" value="MutM-like, N-terminal"/>
    <property type="match status" value="1"/>
</dbReference>
<evidence type="ECO:0000256" key="8">
    <source>
        <dbReference type="ARBA" id="ARBA00023268"/>
    </source>
</evidence>
<keyword evidence="4" id="KW-0378">Hydrolase</keyword>
<dbReference type="SUPFAM" id="SSF46946">
    <property type="entry name" value="S13-like H2TH domain"/>
    <property type="match status" value="1"/>
</dbReference>
<dbReference type="InterPro" id="IPR012319">
    <property type="entry name" value="FPG_cat"/>
</dbReference>
<keyword evidence="8" id="KW-0511">Multifunctional enzyme</keyword>
<dbReference type="AlphaFoldDB" id="A0A5C1I5N7"/>
<evidence type="ECO:0000256" key="3">
    <source>
        <dbReference type="ARBA" id="ARBA00022763"/>
    </source>
</evidence>
<evidence type="ECO:0000259" key="10">
    <source>
        <dbReference type="PROSITE" id="PS51068"/>
    </source>
</evidence>
<dbReference type="GO" id="GO:0003684">
    <property type="term" value="F:damaged DNA binding"/>
    <property type="evidence" value="ECO:0007669"/>
    <property type="project" value="InterPro"/>
</dbReference>
<feature type="domain" description="Formamidopyrimidine-DNA glycosylase catalytic" evidence="10">
    <location>
        <begin position="36"/>
        <end position="139"/>
    </location>
</feature>
<dbReference type="Proteomes" id="UP000251402">
    <property type="component" value="Chromosome"/>
</dbReference>
<dbReference type="PANTHER" id="PTHR22993:SF9">
    <property type="entry name" value="FORMAMIDOPYRIMIDINE-DNA GLYCOSYLASE"/>
    <property type="match status" value="1"/>
</dbReference>
<reference evidence="11" key="1">
    <citation type="submission" date="2019-08" db="EMBL/GenBank/DDBJ databases">
        <title>Comparative genome analysis confer to the adaptation heavy metal polluted environment.</title>
        <authorList>
            <person name="Li Y."/>
        </authorList>
    </citation>
    <scope>NUCLEOTIDE SEQUENCE [LARGE SCALE GENOMIC DNA]</scope>
    <source>
        <strain evidence="11">P1</strain>
    </source>
</reference>
<evidence type="ECO:0000256" key="5">
    <source>
        <dbReference type="ARBA" id="ARBA00023125"/>
    </source>
</evidence>
<keyword evidence="7" id="KW-0456">Lyase</keyword>
<evidence type="ECO:0000256" key="7">
    <source>
        <dbReference type="ARBA" id="ARBA00023239"/>
    </source>
</evidence>
<dbReference type="Gene3D" id="1.10.8.50">
    <property type="match status" value="1"/>
</dbReference>
<dbReference type="GO" id="GO:0003906">
    <property type="term" value="F:DNA-(apurinic or apyrimidinic site) endonuclease activity"/>
    <property type="evidence" value="ECO:0007669"/>
    <property type="project" value="InterPro"/>
</dbReference>
<dbReference type="GO" id="GO:0008270">
    <property type="term" value="F:zinc ion binding"/>
    <property type="evidence" value="ECO:0007669"/>
    <property type="project" value="InterPro"/>
</dbReference>
<dbReference type="EMBL" id="CP043450">
    <property type="protein sequence ID" value="QEM12411.1"/>
    <property type="molecule type" value="Genomic_DNA"/>
</dbReference>
<evidence type="ECO:0000313" key="11">
    <source>
        <dbReference type="EMBL" id="QEM12411.1"/>
    </source>
</evidence>
<keyword evidence="3" id="KW-0227">DNA damage</keyword>
<dbReference type="PANTHER" id="PTHR22993">
    <property type="entry name" value="FORMAMIDOPYRIMIDINE-DNA GLYCOSYLASE"/>
    <property type="match status" value="1"/>
</dbReference>
<keyword evidence="12" id="KW-1185">Reference proteome</keyword>
<proteinExistence type="inferred from homology"/>
<organism evidence="11 12">
    <name type="scientific">Mucilaginibacter rubeus</name>
    <dbReference type="NCBI Taxonomy" id="2027860"/>
    <lineage>
        <taxon>Bacteria</taxon>
        <taxon>Pseudomonadati</taxon>
        <taxon>Bacteroidota</taxon>
        <taxon>Sphingobacteriia</taxon>
        <taxon>Sphingobacteriales</taxon>
        <taxon>Sphingobacteriaceae</taxon>
        <taxon>Mucilaginibacter</taxon>
    </lineage>
</organism>
<evidence type="ECO:0000256" key="1">
    <source>
        <dbReference type="ARBA" id="ARBA00001668"/>
    </source>
</evidence>
<evidence type="ECO:0000256" key="2">
    <source>
        <dbReference type="ARBA" id="ARBA00009409"/>
    </source>
</evidence>
<gene>
    <name evidence="11" type="ORF">DEO27_021110</name>
</gene>
<dbReference type="InterPro" id="IPR015886">
    <property type="entry name" value="H2TH_FPG"/>
</dbReference>
<dbReference type="Pfam" id="PF06831">
    <property type="entry name" value="H2TH"/>
    <property type="match status" value="1"/>
</dbReference>
<protein>
    <submittedName>
        <fullName evidence="11">Fpg/Nei family DNA glycosylase</fullName>
    </submittedName>
</protein>
<dbReference type="GO" id="GO:0006284">
    <property type="term" value="P:base-excision repair"/>
    <property type="evidence" value="ECO:0007669"/>
    <property type="project" value="InterPro"/>
</dbReference>
<sequence>MRPGYRNRASYCRIRSLKKLAFGSKVNTFKLKSTMPEIPDLNIFRDNLAKKLAGRTLSAIHIPITRQLKVPEIVIQESLEGHALTDIRRTGKELHFIFQNGHVLSVHLMLHGTMYWYEGENTNRFTIAELLFEDQTGLAITDWQKAVILTLDPKPAVVPDAMQLPDGYLRSALPKLSKSIKTVLTEGKTVQGIGNAYVDEILYAAKISPFSKANKIPETNIEILTAAIKSVLTDAENHIRHNFPDTITEKERDFLQVHRPKQSLTLSGEPILKAEVDKRKTYYTESQHLFE</sequence>
<keyword evidence="6" id="KW-0234">DNA repair</keyword>
<comment type="catalytic activity">
    <reaction evidence="1">
        <text>Hydrolysis of DNA containing ring-opened 7-methylguanine residues, releasing 2,6-diamino-4-hydroxy-5-(N-methyl)formamidopyrimidine.</text>
        <dbReference type="EC" id="3.2.2.23"/>
    </reaction>
</comment>
<dbReference type="OrthoDB" id="9800855at2"/>
<dbReference type="InterPro" id="IPR035937">
    <property type="entry name" value="FPG_N"/>
</dbReference>
<accession>A0A5C1I5N7</accession>
<dbReference type="Pfam" id="PF01149">
    <property type="entry name" value="Fapy_DNA_glyco"/>
    <property type="match status" value="1"/>
</dbReference>
<evidence type="ECO:0000256" key="6">
    <source>
        <dbReference type="ARBA" id="ARBA00023204"/>
    </source>
</evidence>